<accession>X6M609</accession>
<comment type="caution">
    <text evidence="2">The sequence shown here is derived from an EMBL/GenBank/DDBJ whole genome shotgun (WGS) entry which is preliminary data.</text>
</comment>
<protein>
    <submittedName>
        <fullName evidence="2">Uncharacterized protein</fullName>
    </submittedName>
</protein>
<keyword evidence="3" id="KW-1185">Reference proteome</keyword>
<evidence type="ECO:0000256" key="1">
    <source>
        <dbReference type="SAM" id="Phobius"/>
    </source>
</evidence>
<evidence type="ECO:0000313" key="3">
    <source>
        <dbReference type="Proteomes" id="UP000023152"/>
    </source>
</evidence>
<dbReference type="Proteomes" id="UP000023152">
    <property type="component" value="Unassembled WGS sequence"/>
</dbReference>
<keyword evidence="1" id="KW-1133">Transmembrane helix</keyword>
<evidence type="ECO:0000313" key="2">
    <source>
        <dbReference type="EMBL" id="ETO09086.1"/>
    </source>
</evidence>
<keyword evidence="1" id="KW-0812">Transmembrane</keyword>
<name>X6M609_RETFI</name>
<organism evidence="2 3">
    <name type="scientific">Reticulomyxa filosa</name>
    <dbReference type="NCBI Taxonomy" id="46433"/>
    <lineage>
        <taxon>Eukaryota</taxon>
        <taxon>Sar</taxon>
        <taxon>Rhizaria</taxon>
        <taxon>Retaria</taxon>
        <taxon>Foraminifera</taxon>
        <taxon>Monothalamids</taxon>
        <taxon>Reticulomyxidae</taxon>
        <taxon>Reticulomyxa</taxon>
    </lineage>
</organism>
<dbReference type="EMBL" id="ASPP01024372">
    <property type="protein sequence ID" value="ETO09086.1"/>
    <property type="molecule type" value="Genomic_DNA"/>
</dbReference>
<proteinExistence type="predicted"/>
<dbReference type="AlphaFoldDB" id="X6M609"/>
<reference evidence="2 3" key="1">
    <citation type="journal article" date="2013" name="Curr. Biol.">
        <title>The Genome of the Foraminiferan Reticulomyxa filosa.</title>
        <authorList>
            <person name="Glockner G."/>
            <person name="Hulsmann N."/>
            <person name="Schleicher M."/>
            <person name="Noegel A.A."/>
            <person name="Eichinger L."/>
            <person name="Gallinger C."/>
            <person name="Pawlowski J."/>
            <person name="Sierra R."/>
            <person name="Euteneuer U."/>
            <person name="Pillet L."/>
            <person name="Moustafa A."/>
            <person name="Platzer M."/>
            <person name="Groth M."/>
            <person name="Szafranski K."/>
            <person name="Schliwa M."/>
        </authorList>
    </citation>
    <scope>NUCLEOTIDE SEQUENCE [LARGE SCALE GENOMIC DNA]</scope>
</reference>
<gene>
    <name evidence="2" type="ORF">RFI_28301</name>
</gene>
<feature type="transmembrane region" description="Helical" evidence="1">
    <location>
        <begin position="93"/>
        <end position="109"/>
    </location>
</feature>
<keyword evidence="1" id="KW-0472">Membrane</keyword>
<sequence length="110" mass="12962">MIGQVDVDYVYHFKKMKDKTLDFYKDQIPLSIHHLLSFLQILCDQSNGKITPSQVVIHGVHLPPLCDQSFRNMLISHFVGRSKMDKDFVENNLQIPTHVFVFFFFFFILI</sequence>